<dbReference type="Proteomes" id="UP001159405">
    <property type="component" value="Unassembled WGS sequence"/>
</dbReference>
<accession>A0ABN8NBY3</accession>
<gene>
    <name evidence="1" type="ORF">PLOB_00009853</name>
</gene>
<reference evidence="1 2" key="1">
    <citation type="submission" date="2022-05" db="EMBL/GenBank/DDBJ databases">
        <authorList>
            <consortium name="Genoscope - CEA"/>
            <person name="William W."/>
        </authorList>
    </citation>
    <scope>NUCLEOTIDE SEQUENCE [LARGE SCALE GENOMIC DNA]</scope>
</reference>
<name>A0ABN8NBY3_9CNID</name>
<keyword evidence="2" id="KW-1185">Reference proteome</keyword>
<comment type="caution">
    <text evidence="1">The sequence shown here is derived from an EMBL/GenBank/DDBJ whole genome shotgun (WGS) entry which is preliminary data.</text>
</comment>
<feature type="non-terminal residue" evidence="1">
    <location>
        <position position="1"/>
    </location>
</feature>
<organism evidence="1 2">
    <name type="scientific">Porites lobata</name>
    <dbReference type="NCBI Taxonomy" id="104759"/>
    <lineage>
        <taxon>Eukaryota</taxon>
        <taxon>Metazoa</taxon>
        <taxon>Cnidaria</taxon>
        <taxon>Anthozoa</taxon>
        <taxon>Hexacorallia</taxon>
        <taxon>Scleractinia</taxon>
        <taxon>Fungiina</taxon>
        <taxon>Poritidae</taxon>
        <taxon>Porites</taxon>
    </lineage>
</organism>
<evidence type="ECO:0000313" key="2">
    <source>
        <dbReference type="Proteomes" id="UP001159405"/>
    </source>
</evidence>
<evidence type="ECO:0000313" key="1">
    <source>
        <dbReference type="EMBL" id="CAH3046888.1"/>
    </source>
</evidence>
<evidence type="ECO:0008006" key="3">
    <source>
        <dbReference type="Google" id="ProtNLM"/>
    </source>
</evidence>
<sequence length="482" mass="53094">ITNTYSNDIKCAEMVATVGTLIKEGIAENLRNEVRYISVMIDGATDASSTENETVYARCLGTDGRPVNRMVGHKPVEHAHADGLLQVVDNCFSDLGVKEWKKSTIGFGADGASVNLGKRRGVASILKREVHHLIDIHCLPHRLELSMLEMQQQCKYVKEVYDILHLVWKTYHFSPKSKRELTALGNELGLDVLKPRPVKGSRWLPHVSGALRVFIKPVKDGSIRSDPAQYAAVLAHMEHLATTSANADVKGRAKFIAKAMKKASLVTFCHFLSDLFDVLSKLSFHFQRNDLILPSAVSLLEEALSSISLLAKRPVRGGRLQAFLGSLSTSDSCSLFQGITLSGDLSGITTEEIDEKAGVGAQIKQATDLCLSGLRARFGALLQAPDKIATPGPNQVVKDLLVFNHDAWPTAQSELIDFGQEAIMRLSTWFQPALEDKGCIIAAILPQWTSLKVLVSTQFKRKGYLDLWATLLTKVPYRDDHK</sequence>
<proteinExistence type="predicted"/>
<dbReference type="PANTHER" id="PTHR46880:SF5">
    <property type="entry name" value="DUF4371 DOMAIN-CONTAINING PROTEIN"/>
    <property type="match status" value="1"/>
</dbReference>
<feature type="non-terminal residue" evidence="1">
    <location>
        <position position="482"/>
    </location>
</feature>
<protein>
    <recommendedName>
        <fullName evidence="3">DUF4371 domain-containing protein</fullName>
    </recommendedName>
</protein>
<dbReference type="EMBL" id="CALNXK010000015">
    <property type="protein sequence ID" value="CAH3046888.1"/>
    <property type="molecule type" value="Genomic_DNA"/>
</dbReference>
<dbReference type="PANTHER" id="PTHR46880">
    <property type="entry name" value="RAS-ASSOCIATING DOMAIN-CONTAINING PROTEIN"/>
    <property type="match status" value="1"/>
</dbReference>